<dbReference type="Pfam" id="PF05175">
    <property type="entry name" value="MTS"/>
    <property type="match status" value="1"/>
</dbReference>
<evidence type="ECO:0000313" key="2">
    <source>
        <dbReference type="EMBL" id="SVE14987.1"/>
    </source>
</evidence>
<protein>
    <recommendedName>
        <fullName evidence="1">Methyltransferase small domain-containing protein</fullName>
    </recommendedName>
</protein>
<dbReference type="GO" id="GO:0032259">
    <property type="term" value="P:methylation"/>
    <property type="evidence" value="ECO:0007669"/>
    <property type="project" value="InterPro"/>
</dbReference>
<dbReference type="GO" id="GO:0003676">
    <property type="term" value="F:nucleic acid binding"/>
    <property type="evidence" value="ECO:0007669"/>
    <property type="project" value="InterPro"/>
</dbReference>
<evidence type="ECO:0000259" key="1">
    <source>
        <dbReference type="Pfam" id="PF05175"/>
    </source>
</evidence>
<gene>
    <name evidence="2" type="ORF">METZ01_LOCUS467841</name>
</gene>
<dbReference type="PANTHER" id="PTHR47739:SF1">
    <property type="entry name" value="TRNA1(VAL) (ADENINE(37)-N6)-METHYLTRANSFERASE"/>
    <property type="match status" value="1"/>
</dbReference>
<proteinExistence type="predicted"/>
<dbReference type="PANTHER" id="PTHR47739">
    <property type="entry name" value="TRNA1(VAL) (ADENINE(37)-N6)-METHYLTRANSFERASE"/>
    <property type="match status" value="1"/>
</dbReference>
<reference evidence="2" key="1">
    <citation type="submission" date="2018-05" db="EMBL/GenBank/DDBJ databases">
        <authorList>
            <person name="Lanie J.A."/>
            <person name="Ng W.-L."/>
            <person name="Kazmierczak K.M."/>
            <person name="Andrzejewski T.M."/>
            <person name="Davidsen T.M."/>
            <person name="Wayne K.J."/>
            <person name="Tettelin H."/>
            <person name="Glass J.I."/>
            <person name="Rusch D."/>
            <person name="Podicherti R."/>
            <person name="Tsui H.-C.T."/>
            <person name="Winkler M.E."/>
        </authorList>
    </citation>
    <scope>NUCLEOTIDE SEQUENCE</scope>
</reference>
<dbReference type="InterPro" id="IPR007848">
    <property type="entry name" value="Small_mtfrase_dom"/>
</dbReference>
<dbReference type="GO" id="GO:0008757">
    <property type="term" value="F:S-adenosylmethionine-dependent methyltransferase activity"/>
    <property type="evidence" value="ECO:0007669"/>
    <property type="project" value="UniProtKB-ARBA"/>
</dbReference>
<name>A0A383B4E1_9ZZZZ</name>
<feature type="non-terminal residue" evidence="2">
    <location>
        <position position="209"/>
    </location>
</feature>
<dbReference type="EMBL" id="UINC01197478">
    <property type="protein sequence ID" value="SVE14987.1"/>
    <property type="molecule type" value="Genomic_DNA"/>
</dbReference>
<feature type="domain" description="Methyltransferase small" evidence="1">
    <location>
        <begin position="26"/>
        <end position="121"/>
    </location>
</feature>
<dbReference type="InterPro" id="IPR029063">
    <property type="entry name" value="SAM-dependent_MTases_sf"/>
</dbReference>
<dbReference type="PROSITE" id="PS00092">
    <property type="entry name" value="N6_MTASE"/>
    <property type="match status" value="1"/>
</dbReference>
<dbReference type="InterPro" id="IPR002052">
    <property type="entry name" value="DNA_methylase_N6_adenine_CS"/>
</dbReference>
<accession>A0A383B4E1</accession>
<organism evidence="2">
    <name type="scientific">marine metagenome</name>
    <dbReference type="NCBI Taxonomy" id="408172"/>
    <lineage>
        <taxon>unclassified sequences</taxon>
        <taxon>metagenomes</taxon>
        <taxon>ecological metagenomes</taxon>
    </lineage>
</organism>
<dbReference type="SUPFAM" id="SSF53335">
    <property type="entry name" value="S-adenosyl-L-methionine-dependent methyltransferases"/>
    <property type="match status" value="1"/>
</dbReference>
<dbReference type="InterPro" id="IPR050210">
    <property type="entry name" value="tRNA_Adenine-N(6)_MTase"/>
</dbReference>
<dbReference type="AlphaFoldDB" id="A0A383B4E1"/>
<sequence>MTNIPDNSLTLKQSNSGYRYSIEPFLLANFVHLAPGGRVLDVGTGCGIIPLLLARRDPTTMFTAIEIQESLHQLAEKNVAINEFTSQIKVLQGDFLLNDPRISCEPFDLILSNPPYRKIQTGRINPGQEKAIARHELKINLEQLVEKSAYLLKANGKTAFAYPPHRLQEVLDALGNENLFPARLRFIHGYEGADAKIFLVEAVLSRKTD</sequence>
<dbReference type="Gene3D" id="3.40.50.150">
    <property type="entry name" value="Vaccinia Virus protein VP39"/>
    <property type="match status" value="1"/>
</dbReference>
<dbReference type="CDD" id="cd02440">
    <property type="entry name" value="AdoMet_MTases"/>
    <property type="match status" value="1"/>
</dbReference>